<proteinExistence type="predicted"/>
<comment type="caution">
    <text evidence="1">The sequence shown here is derived from an EMBL/GenBank/DDBJ whole genome shotgun (WGS) entry which is preliminary data.</text>
</comment>
<evidence type="ECO:0000313" key="1">
    <source>
        <dbReference type="EMBL" id="RZF34296.1"/>
    </source>
</evidence>
<dbReference type="Proteomes" id="UP000291343">
    <property type="component" value="Unassembled WGS sequence"/>
</dbReference>
<dbReference type="EMBL" id="QKKF02032114">
    <property type="protein sequence ID" value="RZF34296.1"/>
    <property type="molecule type" value="Genomic_DNA"/>
</dbReference>
<reference evidence="1 3" key="1">
    <citation type="journal article" date="2017" name="Gigascience">
        <title>Genome sequence of the small brown planthopper, Laodelphax striatellus.</title>
        <authorList>
            <person name="Zhu J."/>
            <person name="Jiang F."/>
            <person name="Wang X."/>
            <person name="Yang P."/>
            <person name="Bao Y."/>
            <person name="Zhao W."/>
            <person name="Wang W."/>
            <person name="Lu H."/>
            <person name="Wang Q."/>
            <person name="Cui N."/>
            <person name="Li J."/>
            <person name="Chen X."/>
            <person name="Luo L."/>
            <person name="Yu J."/>
            <person name="Kang L."/>
            <person name="Cui F."/>
        </authorList>
    </citation>
    <scope>NUCLEOTIDE SEQUENCE [LARGE SCALE GENOMIC DNA]</scope>
    <source>
        <strain evidence="1">Lst14</strain>
        <tissue evidence="1">Whole body</tissue>
    </source>
</reference>
<name>A0A482WM30_LAOST</name>
<dbReference type="EMBL" id="QKKF02010496">
    <property type="protein sequence ID" value="RZF44547.1"/>
    <property type="molecule type" value="Genomic_DNA"/>
</dbReference>
<reference evidence="1" key="2">
    <citation type="submission" date="2019-02" db="EMBL/GenBank/DDBJ databases">
        <authorList>
            <person name="Zhu J."/>
            <person name="Jiang F."/>
            <person name="Wang X."/>
            <person name="Yang P."/>
            <person name="Bao Y."/>
            <person name="Zhao W."/>
            <person name="Wang W."/>
            <person name="Lu H."/>
            <person name="Wang Q."/>
            <person name="Cui N."/>
            <person name="Li J."/>
            <person name="Chen X."/>
            <person name="Luo L."/>
            <person name="Yu J."/>
            <person name="Kang L."/>
            <person name="Cui F."/>
        </authorList>
    </citation>
    <scope>NUCLEOTIDE SEQUENCE</scope>
    <source>
        <strain evidence="1">Lst14</strain>
        <tissue evidence="1">Whole body</tissue>
    </source>
</reference>
<dbReference type="InParanoid" id="A0A482WM30"/>
<organism evidence="1 3">
    <name type="scientific">Laodelphax striatellus</name>
    <name type="common">Small brown planthopper</name>
    <name type="synonym">Delphax striatella</name>
    <dbReference type="NCBI Taxonomy" id="195883"/>
    <lineage>
        <taxon>Eukaryota</taxon>
        <taxon>Metazoa</taxon>
        <taxon>Ecdysozoa</taxon>
        <taxon>Arthropoda</taxon>
        <taxon>Hexapoda</taxon>
        <taxon>Insecta</taxon>
        <taxon>Pterygota</taxon>
        <taxon>Neoptera</taxon>
        <taxon>Paraneoptera</taxon>
        <taxon>Hemiptera</taxon>
        <taxon>Auchenorrhyncha</taxon>
        <taxon>Fulgoroidea</taxon>
        <taxon>Delphacidae</taxon>
        <taxon>Criomorphinae</taxon>
        <taxon>Laodelphax</taxon>
    </lineage>
</organism>
<protein>
    <submittedName>
        <fullName evidence="1">Uncharacterized protein</fullName>
    </submittedName>
</protein>
<sequence length="76" mass="8710">MWGEIGGAAKLMSSSRCWIVLATKNEKENNNLDEDGGWKNEMKMETRTKGQNCFGEHCIVILSDETERAGLMFRRR</sequence>
<evidence type="ECO:0000313" key="3">
    <source>
        <dbReference type="Proteomes" id="UP000291343"/>
    </source>
</evidence>
<accession>A0A482WM30</accession>
<keyword evidence="3" id="KW-1185">Reference proteome</keyword>
<dbReference type="AlphaFoldDB" id="A0A482WM30"/>
<gene>
    <name evidence="2" type="ORF">LSTR_LSTR002320</name>
    <name evidence="1" type="ORF">LSTR_LSTR016207</name>
</gene>
<evidence type="ECO:0000313" key="2">
    <source>
        <dbReference type="EMBL" id="RZF44547.1"/>
    </source>
</evidence>